<evidence type="ECO:0000256" key="7">
    <source>
        <dbReference type="RuleBase" id="RU003918"/>
    </source>
</evidence>
<keyword evidence="3" id="KW-0732">Signal</keyword>
<evidence type="ECO:0000256" key="3">
    <source>
        <dbReference type="ARBA" id="ARBA00022729"/>
    </source>
</evidence>
<dbReference type="AlphaFoldDB" id="A0A7H0GHE2"/>
<keyword evidence="10" id="KW-1185">Reference proteome</keyword>
<evidence type="ECO:0000256" key="1">
    <source>
        <dbReference type="ARBA" id="ARBA00004418"/>
    </source>
</evidence>
<dbReference type="InterPro" id="IPR016147">
    <property type="entry name" value="Pili_assmbl_chaperone_N"/>
</dbReference>
<comment type="subcellular location">
    <subcellularLocation>
        <location evidence="1 7">Periplasm</location>
    </subcellularLocation>
</comment>
<dbReference type="InterPro" id="IPR013783">
    <property type="entry name" value="Ig-like_fold"/>
</dbReference>
<evidence type="ECO:0000256" key="5">
    <source>
        <dbReference type="ARBA" id="ARBA00023186"/>
    </source>
</evidence>
<dbReference type="InterPro" id="IPR036316">
    <property type="entry name" value="Pili_assmbl_chap_C_dom_sf"/>
</dbReference>
<name>A0A7H0GHE2_9BURK</name>
<evidence type="ECO:0000313" key="9">
    <source>
        <dbReference type="EMBL" id="QNP47708.1"/>
    </source>
</evidence>
<protein>
    <submittedName>
        <fullName evidence="9">Fimbria/pilus periplasmic chaperone</fullName>
    </submittedName>
</protein>
<sequence length="239" mass="26445">MRQYLREAAFCMAAGLAFQPAANGATYVNMTRVVISEKAGEAVPQLNNAGRQPILFQLWIDKGDASVAPETLDVPFVVDHPVFRLDAGKSKGVRIIVDPAQSRLPHDRESLFWLNVLEVPARSAANENNRVQWAFHSRMKLIYRPRILENGLGEALERLKFQVQCAASEATLRVVNPSAYHHTLLNVRLQGEAGDLVSADVPHDVLRPDEAISLALPEWKQAPPPGARCNLRTSTTLAR</sequence>
<evidence type="ECO:0000256" key="2">
    <source>
        <dbReference type="ARBA" id="ARBA00007399"/>
    </source>
</evidence>
<dbReference type="SUPFAM" id="SSF49354">
    <property type="entry name" value="PapD-like"/>
    <property type="match status" value="1"/>
</dbReference>
<organism evidence="9 10">
    <name type="scientific">Diaphorobacter aerolatus</name>
    <dbReference type="NCBI Taxonomy" id="1288495"/>
    <lineage>
        <taxon>Bacteria</taxon>
        <taxon>Pseudomonadati</taxon>
        <taxon>Pseudomonadota</taxon>
        <taxon>Betaproteobacteria</taxon>
        <taxon>Burkholderiales</taxon>
        <taxon>Comamonadaceae</taxon>
        <taxon>Diaphorobacter</taxon>
    </lineage>
</organism>
<keyword evidence="5 7" id="KW-0143">Chaperone</keyword>
<evidence type="ECO:0000256" key="4">
    <source>
        <dbReference type="ARBA" id="ARBA00022764"/>
    </source>
</evidence>
<dbReference type="RefSeq" id="WP_187723388.1">
    <property type="nucleotide sequence ID" value="NZ_CP060783.1"/>
</dbReference>
<reference evidence="9 10" key="1">
    <citation type="submission" date="2020-08" db="EMBL/GenBank/DDBJ databases">
        <title>Genome sequence of Diaphorobacter aerolatus KACC 16536T.</title>
        <authorList>
            <person name="Hyun D.-W."/>
            <person name="Bae J.-W."/>
        </authorList>
    </citation>
    <scope>NUCLEOTIDE SEQUENCE [LARGE SCALE GENOMIC DNA]</scope>
    <source>
        <strain evidence="9 10">KACC 16536</strain>
    </source>
</reference>
<dbReference type="InterPro" id="IPR008962">
    <property type="entry name" value="PapD-like_sf"/>
</dbReference>
<dbReference type="InterPro" id="IPR001829">
    <property type="entry name" value="Pili_assmbl_chaperone_bac"/>
</dbReference>
<dbReference type="PANTHER" id="PTHR30251:SF2">
    <property type="entry name" value="FIMBRIAL CHAPERONE YADV-RELATED"/>
    <property type="match status" value="1"/>
</dbReference>
<evidence type="ECO:0000256" key="6">
    <source>
        <dbReference type="ARBA" id="ARBA00023319"/>
    </source>
</evidence>
<evidence type="ECO:0000259" key="8">
    <source>
        <dbReference type="Pfam" id="PF00345"/>
    </source>
</evidence>
<dbReference type="PANTHER" id="PTHR30251">
    <property type="entry name" value="PILUS ASSEMBLY CHAPERONE"/>
    <property type="match status" value="1"/>
</dbReference>
<gene>
    <name evidence="9" type="ORF">H9K75_16135</name>
</gene>
<accession>A0A7H0GHE2</accession>
<keyword evidence="4" id="KW-0574">Periplasm</keyword>
<dbReference type="PRINTS" id="PR00969">
    <property type="entry name" value="CHAPERONPILI"/>
</dbReference>
<dbReference type="GO" id="GO:0071555">
    <property type="term" value="P:cell wall organization"/>
    <property type="evidence" value="ECO:0007669"/>
    <property type="project" value="InterPro"/>
</dbReference>
<keyword evidence="6" id="KW-0393">Immunoglobulin domain</keyword>
<dbReference type="InterPro" id="IPR018046">
    <property type="entry name" value="Pili_assmbl_chaperone_CS"/>
</dbReference>
<evidence type="ECO:0000313" key="10">
    <source>
        <dbReference type="Proteomes" id="UP000516028"/>
    </source>
</evidence>
<dbReference type="Pfam" id="PF00345">
    <property type="entry name" value="PapD_N"/>
    <property type="match status" value="1"/>
</dbReference>
<dbReference type="KEGG" id="daer:H9K75_16135"/>
<dbReference type="Gene3D" id="2.60.40.10">
    <property type="entry name" value="Immunoglobulins"/>
    <property type="match status" value="2"/>
</dbReference>
<comment type="similarity">
    <text evidence="2 7">Belongs to the periplasmic pilus chaperone family.</text>
</comment>
<dbReference type="PROSITE" id="PS00635">
    <property type="entry name" value="PILI_CHAPERONE"/>
    <property type="match status" value="1"/>
</dbReference>
<feature type="domain" description="Pili assembly chaperone N-terminal" evidence="8">
    <location>
        <begin position="28"/>
        <end position="147"/>
    </location>
</feature>
<dbReference type="EMBL" id="CP060783">
    <property type="protein sequence ID" value="QNP47708.1"/>
    <property type="molecule type" value="Genomic_DNA"/>
</dbReference>
<dbReference type="InterPro" id="IPR050643">
    <property type="entry name" value="Periplasmic_pilus_chap"/>
</dbReference>
<dbReference type="SUPFAM" id="SSF49584">
    <property type="entry name" value="Periplasmic chaperone C-domain"/>
    <property type="match status" value="1"/>
</dbReference>
<proteinExistence type="inferred from homology"/>
<dbReference type="Proteomes" id="UP000516028">
    <property type="component" value="Chromosome"/>
</dbReference>
<dbReference type="GO" id="GO:0030288">
    <property type="term" value="C:outer membrane-bounded periplasmic space"/>
    <property type="evidence" value="ECO:0007669"/>
    <property type="project" value="InterPro"/>
</dbReference>